<gene>
    <name evidence="1" type="ORF">CDAUBV1_LOCUS10610</name>
</gene>
<evidence type="ECO:0000313" key="1">
    <source>
        <dbReference type="EMBL" id="CAL5136525.1"/>
    </source>
</evidence>
<dbReference type="AlphaFoldDB" id="A0AAV2TIQ2"/>
<reference evidence="1" key="1">
    <citation type="submission" date="2024-06" db="EMBL/GenBank/DDBJ databases">
        <authorList>
            <person name="Liu X."/>
            <person name="Lenzi L."/>
            <person name="Haldenby T S."/>
            <person name="Uol C."/>
        </authorList>
    </citation>
    <scope>NUCLEOTIDE SEQUENCE</scope>
</reference>
<comment type="caution">
    <text evidence="1">The sequence shown here is derived from an EMBL/GenBank/DDBJ whole genome shotgun (WGS) entry which is preliminary data.</text>
</comment>
<protein>
    <submittedName>
        <fullName evidence="1">Uncharacterized protein</fullName>
    </submittedName>
</protein>
<proteinExistence type="predicted"/>
<name>A0AAV2TIQ2_CALDB</name>
<dbReference type="Proteomes" id="UP001497525">
    <property type="component" value="Unassembled WGS sequence"/>
</dbReference>
<sequence>MAKYQSAKRIAKRREWADQGDFESLVTGFLRDHYDPLYHQSRDPILDKARKNGLVHHVNLPSVDRSAIRNQIIPQLLDLAYPSYNRRAALSGMRAPSLA</sequence>
<evidence type="ECO:0000313" key="2">
    <source>
        <dbReference type="Proteomes" id="UP001497525"/>
    </source>
</evidence>
<organism evidence="1 2">
    <name type="scientific">Calicophoron daubneyi</name>
    <name type="common">Rumen fluke</name>
    <name type="synonym">Paramphistomum daubneyi</name>
    <dbReference type="NCBI Taxonomy" id="300641"/>
    <lineage>
        <taxon>Eukaryota</taxon>
        <taxon>Metazoa</taxon>
        <taxon>Spiralia</taxon>
        <taxon>Lophotrochozoa</taxon>
        <taxon>Platyhelminthes</taxon>
        <taxon>Trematoda</taxon>
        <taxon>Digenea</taxon>
        <taxon>Plagiorchiida</taxon>
        <taxon>Pronocephalata</taxon>
        <taxon>Paramphistomoidea</taxon>
        <taxon>Paramphistomidae</taxon>
        <taxon>Calicophoron</taxon>
    </lineage>
</organism>
<dbReference type="EMBL" id="CAXLJL010000323">
    <property type="protein sequence ID" value="CAL5136525.1"/>
    <property type="molecule type" value="Genomic_DNA"/>
</dbReference>
<accession>A0AAV2TIQ2</accession>